<dbReference type="GO" id="GO:0019748">
    <property type="term" value="P:secondary metabolic process"/>
    <property type="evidence" value="ECO:0007669"/>
    <property type="project" value="TreeGrafter"/>
</dbReference>
<dbReference type="GO" id="GO:0016747">
    <property type="term" value="F:acyltransferase activity, transferring groups other than amino-acyl groups"/>
    <property type="evidence" value="ECO:0007669"/>
    <property type="project" value="TreeGrafter"/>
</dbReference>
<dbReference type="EMBL" id="PKPP01005436">
    <property type="protein sequence ID" value="PWA60128.1"/>
    <property type="molecule type" value="Genomic_DNA"/>
</dbReference>
<comment type="similarity">
    <text evidence="1">Belongs to the peptidase S10 family.</text>
</comment>
<dbReference type="STRING" id="35608.A0A2U1MFW8"/>
<keyword evidence="3" id="KW-1185">Reference proteome</keyword>
<keyword evidence="2" id="KW-0121">Carboxypeptidase</keyword>
<dbReference type="PANTHER" id="PTHR11802:SF382">
    <property type="entry name" value="PEPTIDASE S10, SERINE CARBOXYPEPTIDASE, ALPHA_BETA HYDROLASE"/>
    <property type="match status" value="1"/>
</dbReference>
<dbReference type="InterPro" id="IPR001563">
    <property type="entry name" value="Peptidase_S10"/>
</dbReference>
<keyword evidence="2" id="KW-0645">Protease</keyword>
<dbReference type="OrthoDB" id="443318at2759"/>
<dbReference type="Gene3D" id="3.40.50.1820">
    <property type="entry name" value="alpha/beta hydrolase"/>
    <property type="match status" value="3"/>
</dbReference>
<gene>
    <name evidence="2" type="ORF">CTI12_AA385620</name>
</gene>
<dbReference type="GO" id="GO:0006508">
    <property type="term" value="P:proteolysis"/>
    <property type="evidence" value="ECO:0007669"/>
    <property type="project" value="InterPro"/>
</dbReference>
<organism evidence="2 3">
    <name type="scientific">Artemisia annua</name>
    <name type="common">Sweet wormwood</name>
    <dbReference type="NCBI Taxonomy" id="35608"/>
    <lineage>
        <taxon>Eukaryota</taxon>
        <taxon>Viridiplantae</taxon>
        <taxon>Streptophyta</taxon>
        <taxon>Embryophyta</taxon>
        <taxon>Tracheophyta</taxon>
        <taxon>Spermatophyta</taxon>
        <taxon>Magnoliopsida</taxon>
        <taxon>eudicotyledons</taxon>
        <taxon>Gunneridae</taxon>
        <taxon>Pentapetalae</taxon>
        <taxon>asterids</taxon>
        <taxon>campanulids</taxon>
        <taxon>Asterales</taxon>
        <taxon>Asteraceae</taxon>
        <taxon>Asteroideae</taxon>
        <taxon>Anthemideae</taxon>
        <taxon>Artemisiinae</taxon>
        <taxon>Artemisia</taxon>
    </lineage>
</organism>
<dbReference type="GO" id="GO:0004185">
    <property type="term" value="F:serine-type carboxypeptidase activity"/>
    <property type="evidence" value="ECO:0007669"/>
    <property type="project" value="InterPro"/>
</dbReference>
<dbReference type="Pfam" id="PF00450">
    <property type="entry name" value="Peptidase_S10"/>
    <property type="match status" value="3"/>
</dbReference>
<accession>A0A2U1MFW8</accession>
<evidence type="ECO:0000313" key="2">
    <source>
        <dbReference type="EMBL" id="PWA60128.1"/>
    </source>
</evidence>
<comment type="caution">
    <text evidence="2">The sequence shown here is derived from an EMBL/GenBank/DDBJ whole genome shotgun (WGS) entry which is preliminary data.</text>
</comment>
<dbReference type="PRINTS" id="PR00724">
    <property type="entry name" value="CRBOXYPTASEC"/>
</dbReference>
<keyword evidence="2" id="KW-0378">Hydrolase</keyword>
<evidence type="ECO:0000256" key="1">
    <source>
        <dbReference type="ARBA" id="ARBA00009431"/>
    </source>
</evidence>
<proteinExistence type="inferred from homology"/>
<dbReference type="AlphaFoldDB" id="A0A2U1MFW8"/>
<dbReference type="SUPFAM" id="SSF53474">
    <property type="entry name" value="alpha/beta-Hydrolases"/>
    <property type="match status" value="2"/>
</dbReference>
<dbReference type="InterPro" id="IPR029058">
    <property type="entry name" value="AB_hydrolase_fold"/>
</dbReference>
<dbReference type="Proteomes" id="UP000245207">
    <property type="component" value="Unassembled WGS sequence"/>
</dbReference>
<reference evidence="2 3" key="1">
    <citation type="journal article" date="2018" name="Mol. Plant">
        <title>The genome of Artemisia annua provides insight into the evolution of Asteraceae family and artemisinin biosynthesis.</title>
        <authorList>
            <person name="Shen Q."/>
            <person name="Zhang L."/>
            <person name="Liao Z."/>
            <person name="Wang S."/>
            <person name="Yan T."/>
            <person name="Shi P."/>
            <person name="Liu M."/>
            <person name="Fu X."/>
            <person name="Pan Q."/>
            <person name="Wang Y."/>
            <person name="Lv Z."/>
            <person name="Lu X."/>
            <person name="Zhang F."/>
            <person name="Jiang W."/>
            <person name="Ma Y."/>
            <person name="Chen M."/>
            <person name="Hao X."/>
            <person name="Li L."/>
            <person name="Tang Y."/>
            <person name="Lv G."/>
            <person name="Zhou Y."/>
            <person name="Sun X."/>
            <person name="Brodelius P.E."/>
            <person name="Rose J.K.C."/>
            <person name="Tang K."/>
        </authorList>
    </citation>
    <scope>NUCLEOTIDE SEQUENCE [LARGE SCALE GENOMIC DNA]</scope>
    <source>
        <strain evidence="3">cv. Huhao1</strain>
        <tissue evidence="2">Leaf</tissue>
    </source>
</reference>
<dbReference type="PANTHER" id="PTHR11802">
    <property type="entry name" value="SERINE PROTEASE FAMILY S10 SERINE CARBOXYPEPTIDASE"/>
    <property type="match status" value="1"/>
</dbReference>
<protein>
    <submittedName>
        <fullName evidence="2">Peptidase S10, serine carboxypeptidase</fullName>
    </submittedName>
</protein>
<name>A0A2U1MFW8_ARTAN</name>
<evidence type="ECO:0000313" key="3">
    <source>
        <dbReference type="Proteomes" id="UP000245207"/>
    </source>
</evidence>
<sequence>MALLDSTTLIDSQTNVKTLPGYPGPLPFKLETGYIGVGEDEAVQLFYYFVESEGNPEKDPLIIWLSGGPGCSTLHGFFFEIGPLQIDYGRYLDDVPALQLHPYSWTKVASIIYLDAPATTGYSYTENSKAAHSSDTLSGSQTAEFIRKVASIIYLDAPATTGYSYTENSKAAHSSDTLSGSQTAEFIRKKVSFDNLDLGTGVENTYSMANVTVRKHKKSQRNATVNDTSNAAGVANISSDPSIATDDQTKSIKSKHDYINVLFGVSLKTMKDIDDFTKGCEDGTYSVWNELESDVRTMVMEAICGLAEAFSAETIAKSTTTKPTHESPIVQVDSGYIAVNPLTDKAGDVNARLEYAYRMALISKDLFESTKKDCNGEYADANPNNLLCMLDIKEIDIRVKGINMQHILEPNCNKTSSLFKTINPMNRGSSRSLKAGPIKMVPAKSLRKDTFCRDDTYNYATLWANNNNVMKALNIRKGTVDEFLICIEDMKYKYGRSSYSLYEYNVLSSVVYHDKLLKRNCRALILSGDHDMKVSHVGTYNWINALNLTIKTVNGTHGTPMVKKLDYLLKRSNEGAGHTAPEYKPEECFEIVKRWFAHKALSWLRML</sequence>